<keyword evidence="2" id="KW-1185">Reference proteome</keyword>
<gene>
    <name evidence="1" type="ORF">WMSIL1_LOCUS12279</name>
</gene>
<protein>
    <recommendedName>
        <fullName evidence="3">Programmed cell death protein 10</fullName>
    </recommendedName>
</protein>
<dbReference type="EMBL" id="CABIJS010000610">
    <property type="protein sequence ID" value="VUZ54118.1"/>
    <property type="molecule type" value="Genomic_DNA"/>
</dbReference>
<dbReference type="GO" id="GO:0019901">
    <property type="term" value="F:protein kinase binding"/>
    <property type="evidence" value="ECO:0007669"/>
    <property type="project" value="TreeGrafter"/>
</dbReference>
<name>A0A564Z5H2_HYMDI</name>
<evidence type="ECO:0000313" key="2">
    <source>
        <dbReference type="Proteomes" id="UP000321570"/>
    </source>
</evidence>
<sequence length="217" mass="24666">MSRGGGSGLSVPDPIKLTLSYNLSFFLRFSNEPFKSEKMQADVGNVQRSFDSVEKTLPGFTWNFLRGFMERFGLKDSVDIEEMSLRLSALDNEIPMYSSIVPHSHDLEKYAAELKLVLSRIPSEIPGRNEFIDLIKQIAGAIKNLLDCIHSILNALQQGVIRQDLDGHMINFVDYSKRFSSALKGFFRDHKTNELYASANMLVQQTNLILLFIRNTR</sequence>
<dbReference type="Gene3D" id="1.20.120.1950">
    <property type="match status" value="1"/>
</dbReference>
<dbReference type="InterPro" id="IPR053750">
    <property type="entry name" value="PDCD10_Homolog"/>
</dbReference>
<dbReference type="Proteomes" id="UP000321570">
    <property type="component" value="Unassembled WGS sequence"/>
</dbReference>
<evidence type="ECO:0008006" key="3">
    <source>
        <dbReference type="Google" id="ProtNLM"/>
    </source>
</evidence>
<accession>A0A564Z5H2</accession>
<dbReference type="InterPro" id="IPR009652">
    <property type="entry name" value="PDCD10"/>
</dbReference>
<proteinExistence type="predicted"/>
<dbReference type="PANTHER" id="PTHR13250">
    <property type="entry name" value="TF-1 CELL APOPTOSIS RELATED PROTEIN-15"/>
    <property type="match status" value="1"/>
</dbReference>
<evidence type="ECO:0000313" key="1">
    <source>
        <dbReference type="EMBL" id="VUZ54118.1"/>
    </source>
</evidence>
<dbReference type="AlphaFoldDB" id="A0A564Z5H2"/>
<dbReference type="GO" id="GO:1903358">
    <property type="term" value="P:regulation of Golgi organization"/>
    <property type="evidence" value="ECO:0007669"/>
    <property type="project" value="TreeGrafter"/>
</dbReference>
<dbReference type="Pfam" id="PF06840">
    <property type="entry name" value="PDC10_C"/>
    <property type="match status" value="1"/>
</dbReference>
<organism evidence="1 2">
    <name type="scientific">Hymenolepis diminuta</name>
    <name type="common">Rat tapeworm</name>
    <dbReference type="NCBI Taxonomy" id="6216"/>
    <lineage>
        <taxon>Eukaryota</taxon>
        <taxon>Metazoa</taxon>
        <taxon>Spiralia</taxon>
        <taxon>Lophotrochozoa</taxon>
        <taxon>Platyhelminthes</taxon>
        <taxon>Cestoda</taxon>
        <taxon>Eucestoda</taxon>
        <taxon>Cyclophyllidea</taxon>
        <taxon>Hymenolepididae</taxon>
        <taxon>Hymenolepis</taxon>
    </lineage>
</organism>
<dbReference type="GO" id="GO:0090443">
    <property type="term" value="C:FAR/SIN/STRIPAK complex"/>
    <property type="evidence" value="ECO:0007669"/>
    <property type="project" value="TreeGrafter"/>
</dbReference>
<reference evidence="1 2" key="1">
    <citation type="submission" date="2019-07" db="EMBL/GenBank/DDBJ databases">
        <authorList>
            <person name="Jastrzebski P J."/>
            <person name="Paukszto L."/>
            <person name="Jastrzebski P J."/>
        </authorList>
    </citation>
    <scope>NUCLEOTIDE SEQUENCE [LARGE SCALE GENOMIC DNA]</scope>
    <source>
        <strain evidence="1 2">WMS-il1</strain>
    </source>
</reference>
<dbReference type="PANTHER" id="PTHR13250:SF1">
    <property type="entry name" value="PROGRAMMED CELL DEATH PROTEIN 10"/>
    <property type="match status" value="1"/>
</dbReference>